<feature type="region of interest" description="Disordered" evidence="1">
    <location>
        <begin position="58"/>
        <end position="84"/>
    </location>
</feature>
<evidence type="ECO:0000256" key="1">
    <source>
        <dbReference type="SAM" id="MobiDB-lite"/>
    </source>
</evidence>
<feature type="compositionally biased region" description="Basic residues" evidence="1">
    <location>
        <begin position="73"/>
        <end position="82"/>
    </location>
</feature>
<sequence length="138" mass="15439">MPDRERRFAVAMHRTRSTLDLRASLRCSTLEATANTTVATARMISPSQKGSCVLANETSTGLDPIGCSPPERRSRRRRQRRPTRFERNPVNDLLLILGFLNKWSVPVVEEATDIDQVGVRAASVVEPMDEQPCHNPAQ</sequence>
<name>A0A1V9XMP3_9ACAR</name>
<evidence type="ECO:0000313" key="2">
    <source>
        <dbReference type="EMBL" id="OQR74683.1"/>
    </source>
</evidence>
<proteinExistence type="predicted"/>
<dbReference type="EMBL" id="MNPL01007580">
    <property type="protein sequence ID" value="OQR74683.1"/>
    <property type="molecule type" value="Genomic_DNA"/>
</dbReference>
<organism evidence="2 3">
    <name type="scientific">Tropilaelaps mercedesae</name>
    <dbReference type="NCBI Taxonomy" id="418985"/>
    <lineage>
        <taxon>Eukaryota</taxon>
        <taxon>Metazoa</taxon>
        <taxon>Ecdysozoa</taxon>
        <taxon>Arthropoda</taxon>
        <taxon>Chelicerata</taxon>
        <taxon>Arachnida</taxon>
        <taxon>Acari</taxon>
        <taxon>Parasitiformes</taxon>
        <taxon>Mesostigmata</taxon>
        <taxon>Gamasina</taxon>
        <taxon>Dermanyssoidea</taxon>
        <taxon>Laelapidae</taxon>
        <taxon>Tropilaelaps</taxon>
    </lineage>
</organism>
<dbReference type="AlphaFoldDB" id="A0A1V9XMP3"/>
<reference evidence="2 3" key="1">
    <citation type="journal article" date="2017" name="Gigascience">
        <title>Draft genome of the honey bee ectoparasitic mite, Tropilaelaps mercedesae, is shaped by the parasitic life history.</title>
        <authorList>
            <person name="Dong X."/>
            <person name="Armstrong S.D."/>
            <person name="Xia D."/>
            <person name="Makepeace B.L."/>
            <person name="Darby A.C."/>
            <person name="Kadowaki T."/>
        </authorList>
    </citation>
    <scope>NUCLEOTIDE SEQUENCE [LARGE SCALE GENOMIC DNA]</scope>
    <source>
        <strain evidence="2">Wuxi-XJTLU</strain>
    </source>
</reference>
<evidence type="ECO:0000313" key="3">
    <source>
        <dbReference type="Proteomes" id="UP000192247"/>
    </source>
</evidence>
<comment type="caution">
    <text evidence="2">The sequence shown here is derived from an EMBL/GenBank/DDBJ whole genome shotgun (WGS) entry which is preliminary data.</text>
</comment>
<accession>A0A1V9XMP3</accession>
<dbReference type="InParanoid" id="A0A1V9XMP3"/>
<dbReference type="Proteomes" id="UP000192247">
    <property type="component" value="Unassembled WGS sequence"/>
</dbReference>
<protein>
    <submittedName>
        <fullName evidence="2">Uncharacterized protein</fullName>
    </submittedName>
</protein>
<gene>
    <name evidence="2" type="ORF">BIW11_03387</name>
</gene>
<keyword evidence="3" id="KW-1185">Reference proteome</keyword>